<evidence type="ECO:0000259" key="1">
    <source>
        <dbReference type="SMART" id="SM00474"/>
    </source>
</evidence>
<dbReference type="InterPro" id="IPR002782">
    <property type="entry name" value="Mut7-C_RNAse_dom"/>
</dbReference>
<dbReference type="EMBL" id="CAJJDN010000094">
    <property type="protein sequence ID" value="CAD8109601.1"/>
    <property type="molecule type" value="Genomic_DNA"/>
</dbReference>
<organism evidence="2 3">
    <name type="scientific">Paramecium sonneborni</name>
    <dbReference type="NCBI Taxonomy" id="65129"/>
    <lineage>
        <taxon>Eukaryota</taxon>
        <taxon>Sar</taxon>
        <taxon>Alveolata</taxon>
        <taxon>Ciliophora</taxon>
        <taxon>Intramacronucleata</taxon>
        <taxon>Oligohymenophorea</taxon>
        <taxon>Peniculida</taxon>
        <taxon>Parameciidae</taxon>
        <taxon>Paramecium</taxon>
    </lineage>
</organism>
<comment type="caution">
    <text evidence="2">The sequence shown here is derived from an EMBL/GenBank/DDBJ whole genome shotgun (WGS) entry which is preliminary data.</text>
</comment>
<protein>
    <recommendedName>
        <fullName evidence="1">3'-5' exonuclease domain-containing protein</fullName>
    </recommendedName>
</protein>
<dbReference type="PANTHER" id="PTHR47765">
    <property type="entry name" value="3'-5' EXONUCLEASE DOMAIN-CONTAINING PROTEIN"/>
    <property type="match status" value="1"/>
</dbReference>
<proteinExistence type="predicted"/>
<evidence type="ECO:0000313" key="2">
    <source>
        <dbReference type="EMBL" id="CAD8109601.1"/>
    </source>
</evidence>
<dbReference type="AlphaFoldDB" id="A0A8S1Q481"/>
<dbReference type="CDD" id="cd06141">
    <property type="entry name" value="WRN_exo"/>
    <property type="match status" value="1"/>
</dbReference>
<dbReference type="PANTHER" id="PTHR47765:SF2">
    <property type="entry name" value="EXONUCLEASE MUT-7 HOMOLOG"/>
    <property type="match status" value="1"/>
</dbReference>
<reference evidence="2" key="1">
    <citation type="submission" date="2021-01" db="EMBL/GenBank/DDBJ databases">
        <authorList>
            <consortium name="Genoscope - CEA"/>
            <person name="William W."/>
        </authorList>
    </citation>
    <scope>NUCLEOTIDE SEQUENCE</scope>
</reference>
<dbReference type="Proteomes" id="UP000692954">
    <property type="component" value="Unassembled WGS sequence"/>
</dbReference>
<dbReference type="SMART" id="SM00474">
    <property type="entry name" value="35EXOc"/>
    <property type="match status" value="1"/>
</dbReference>
<dbReference type="GO" id="GO:0003676">
    <property type="term" value="F:nucleic acid binding"/>
    <property type="evidence" value="ECO:0007669"/>
    <property type="project" value="InterPro"/>
</dbReference>
<feature type="domain" description="3'-5' exonuclease" evidence="1">
    <location>
        <begin position="331"/>
        <end position="510"/>
    </location>
</feature>
<accession>A0A8S1Q481</accession>
<gene>
    <name evidence="2" type="ORF">PSON_ATCC_30995.1.T0940027</name>
</gene>
<dbReference type="Pfam" id="PF01612">
    <property type="entry name" value="DNA_pol_A_exo1"/>
    <property type="match status" value="1"/>
</dbReference>
<sequence>MIKLIWKQFSKQVISSKQFLVHRNNQQEIQDYFRQLKIQSAQQRKNFENIAHQLLSKEQDKFKSYIFYLEISNDVTLKTLLQEIFTKTFLQLNDFRNKQLAIEKWQLIPLDFIEDYMKGFNIKPSEIQDVQIKILTLLQNKKPLQAMKLIFIFKEQLNMTLFIDKFIQLDAVQDFSKICITSPDLLKDFLIKLTQSDKRHHQKFATELIRKYNLKKDDYPQLIKIQNRQAIDRIYFPKIEEPYERVEERLEGYPDMLHHVIDKLLEHNKINEAYSIAIRQGLNDHYKLKGELLENPLLKYDGFGITEQICYKQDPSEYIQFSDFNINEEDIQIIDSVDKLLLIKDNILNSQITGFDTEFCHYFDEFAVGGVAIMQISTETNIYIIDIYNLREEQELLKFLNNYFASDKIKIGHSVWNDFTVMAQNMNLDQSVEPCNIVDLTFLYNEVFPENKNNVSLANQVYQLFGKKLSKKECFSNWQRRPLRKCQLYYGAMDAYICTALYLKLKQLKQLDIDKLPQMMQQHQTQNKQKKVLQIQKGQHLRYDVQFQQIIDDKKNMKFLVDCMLKKLASFLRNLGIDTEYNEKNDHYNLEQQAITEQRIIITRDKKLYEKPQLKAPCLLLSDNLNTEQQFDEMQKELQFQIDQNKILSRCVKCNFDHVIYISSKEAEKYLDFKNVKIHNQYQNDSFTQIKVFFQCEKCLQIYWEGNQFKNSIQRFTKVAQNKDD</sequence>
<dbReference type="Pfam" id="PF01927">
    <property type="entry name" value="Mut7-C"/>
    <property type="match status" value="1"/>
</dbReference>
<dbReference type="InterPro" id="IPR002562">
    <property type="entry name" value="3'-5'_exonuclease_dom"/>
</dbReference>
<dbReference type="OrthoDB" id="289144at2759"/>
<keyword evidence="3" id="KW-1185">Reference proteome</keyword>
<dbReference type="GO" id="GO:0008408">
    <property type="term" value="F:3'-5' exonuclease activity"/>
    <property type="evidence" value="ECO:0007669"/>
    <property type="project" value="InterPro"/>
</dbReference>
<dbReference type="InterPro" id="IPR052408">
    <property type="entry name" value="Exonuclease_MUT-7-like"/>
</dbReference>
<name>A0A8S1Q481_9CILI</name>
<evidence type="ECO:0000313" key="3">
    <source>
        <dbReference type="Proteomes" id="UP000692954"/>
    </source>
</evidence>
<dbReference type="GO" id="GO:0006139">
    <property type="term" value="P:nucleobase-containing compound metabolic process"/>
    <property type="evidence" value="ECO:0007669"/>
    <property type="project" value="InterPro"/>
</dbReference>